<organism evidence="1 2">
    <name type="scientific">Helicobacter pylori (strain SouthAfrica7)</name>
    <dbReference type="NCBI Taxonomy" id="907239"/>
    <lineage>
        <taxon>Bacteria</taxon>
        <taxon>Pseudomonadati</taxon>
        <taxon>Campylobacterota</taxon>
        <taxon>Epsilonproteobacteria</taxon>
        <taxon>Campylobacterales</taxon>
        <taxon>Helicobacteraceae</taxon>
        <taxon>Helicobacter</taxon>
    </lineage>
</organism>
<dbReference type="Proteomes" id="UP000007467">
    <property type="component" value="Chromosome"/>
</dbReference>
<gene>
    <name evidence="1" type="ordered locus">HPSA_03010</name>
</gene>
<reference evidence="1 2" key="2">
    <citation type="journal article" date="2013" name="Genome Announc.">
        <title>Genome Sequences of Three hpAfrica2 Strains of Helicobacter pylori.</title>
        <authorList>
            <person name="Duncan S.S."/>
            <person name="Bertoli M.T."/>
            <person name="Kersulyte D."/>
            <person name="Valk P.L."/>
            <person name="Tamma S."/>
            <person name="Segal I."/>
            <person name="McClain M.S."/>
            <person name="Cover T.L."/>
            <person name="Berg D.E."/>
        </authorList>
    </citation>
    <scope>NUCLEOTIDE SEQUENCE [LARGE SCALE GENOMIC DNA]</scope>
    <source>
        <strain evidence="1 2">SouthAfrica7</strain>
    </source>
</reference>
<protein>
    <submittedName>
        <fullName evidence="1">Uncharacterized protein</fullName>
    </submittedName>
</protein>
<dbReference type="AlphaFoldDB" id="E8QVY4"/>
<dbReference type="KEGG" id="hes:HPSA_03010"/>
<proteinExistence type="predicted"/>
<evidence type="ECO:0000313" key="2">
    <source>
        <dbReference type="Proteomes" id="UP000007467"/>
    </source>
</evidence>
<dbReference type="HOGENOM" id="CLU_3382252_0_0_7"/>
<evidence type="ECO:0000313" key="1">
    <source>
        <dbReference type="EMBL" id="ADU84605.1"/>
    </source>
</evidence>
<name>E8QVY4_HELPW</name>
<reference evidence="2" key="1">
    <citation type="submission" date="2010-11" db="EMBL/GenBank/DDBJ databases">
        <title>Genome sequence of Helicobacter pylori strain SouthAfrica7.</title>
        <authorList>
            <person name="Kersulyte D."/>
            <person name="Segal I."/>
            <person name="Mistry R."/>
            <person name="Berg D.E."/>
        </authorList>
    </citation>
    <scope>NUCLEOTIDE SEQUENCE [LARGE SCALE GENOMIC DNA]</scope>
    <source>
        <strain evidence="2">SouthAfrica7</strain>
    </source>
</reference>
<sequence>MAFVLGNNEFFALLIASFKAFSAEAFSPMLPCP</sequence>
<accession>E8QVY4</accession>
<dbReference type="EMBL" id="CP002336">
    <property type="protein sequence ID" value="ADU84605.1"/>
    <property type="molecule type" value="Genomic_DNA"/>
</dbReference>